<proteinExistence type="predicted"/>
<reference evidence="1 2" key="1">
    <citation type="submission" date="2024-02" db="EMBL/GenBank/DDBJ databases">
        <authorList>
            <person name="Chen Y."/>
            <person name="Shah S."/>
            <person name="Dougan E. K."/>
            <person name="Thang M."/>
            <person name="Chan C."/>
        </authorList>
    </citation>
    <scope>NUCLEOTIDE SEQUENCE [LARGE SCALE GENOMIC DNA]</scope>
</reference>
<dbReference type="InterPro" id="IPR029063">
    <property type="entry name" value="SAM-dependent_MTases_sf"/>
</dbReference>
<dbReference type="PROSITE" id="PS00092">
    <property type="entry name" value="N6_MTASE"/>
    <property type="match status" value="1"/>
</dbReference>
<evidence type="ECO:0000313" key="2">
    <source>
        <dbReference type="Proteomes" id="UP001642484"/>
    </source>
</evidence>
<dbReference type="Proteomes" id="UP001642484">
    <property type="component" value="Unassembled WGS sequence"/>
</dbReference>
<protein>
    <submittedName>
        <fullName evidence="1">Uncharacterized protein</fullName>
    </submittedName>
</protein>
<keyword evidence="2" id="KW-1185">Reference proteome</keyword>
<dbReference type="PANTHER" id="PTHR14911">
    <property type="entry name" value="THUMP DOMAIN-CONTAINING"/>
    <property type="match status" value="1"/>
</dbReference>
<dbReference type="SUPFAM" id="SSF53335">
    <property type="entry name" value="S-adenosyl-L-methionine-dependent methyltransferases"/>
    <property type="match status" value="1"/>
</dbReference>
<dbReference type="PANTHER" id="PTHR14911:SF13">
    <property type="entry name" value="TRNA (GUANINE(6)-N2)-METHYLTRANSFERASE THUMP3"/>
    <property type="match status" value="1"/>
</dbReference>
<comment type="caution">
    <text evidence="1">The sequence shown here is derived from an EMBL/GenBank/DDBJ whole genome shotgun (WGS) entry which is preliminary data.</text>
</comment>
<gene>
    <name evidence="1" type="ORF">CCMP2556_LOCUS19117</name>
</gene>
<name>A0ABP0L2Y6_9DINO</name>
<dbReference type="Gene3D" id="3.40.50.150">
    <property type="entry name" value="Vaccinia Virus protein VP39"/>
    <property type="match status" value="1"/>
</dbReference>
<dbReference type="EMBL" id="CAXAMN010011046">
    <property type="protein sequence ID" value="CAK9033537.1"/>
    <property type="molecule type" value="Genomic_DNA"/>
</dbReference>
<sequence>MNIETDGVRQRLIHTASQVLKLHGGLLPASLLGDELRRHYPALWKDWKSHGDTSSGGLLRLLETCAAGFSVERPEQARERGRVHQPHERSEECQEPLVRLVCEAQGPECTVKVNLSEHSEFHESVRKAMADRFVKHPEGSKGGSVPVAWLTIACEKELLRHIRYFPQYEQDMSQTSPHLAYLFEGMLPGTVTSQTPKALRKTRMACRLIALMAEAPGTFQLNSQPNTETAKDFLCDLITLKQSGMPKACNNPLDTLSSLTMRPNAIGEGRRAWRRALPSEMPRNASELTSKICRLPQADVWVLLLRCQGTRSKEAQLMVLEFQAAATGLGVCASSLHEVAVGMFALEVSGQAEAKFLQLARHLTSVRRPPIRLYRPEAFPTAEALAQYVPEILTQMKVESWWLEVELRETPTNHASLPLKHCPGAVLALKVTAHVANVASHTVEKLQECEERGENHLHLVALEANGGALLLGQEVPVELNQDELQLRPCGLPLAWHQSWQSRPFHFSAGLDSWVANAVVSLAAMESQQCSGFVPINFLDPCCGSGTLAAVAAASGAFTRVLARDVDAKFVERAKENFASADAQSRCRLIDINVHDGSTSFGEIQADVIVVNPPWGWRIGSSIASEKIILNLCHEFPNAVVAVICPEIPLSELVDAHFEIRWSCPLGQSAVWILVPTRPS</sequence>
<dbReference type="InterPro" id="IPR000241">
    <property type="entry name" value="RlmKL-like_Mtase"/>
</dbReference>
<organism evidence="1 2">
    <name type="scientific">Durusdinium trenchii</name>
    <dbReference type="NCBI Taxonomy" id="1381693"/>
    <lineage>
        <taxon>Eukaryota</taxon>
        <taxon>Sar</taxon>
        <taxon>Alveolata</taxon>
        <taxon>Dinophyceae</taxon>
        <taxon>Suessiales</taxon>
        <taxon>Symbiodiniaceae</taxon>
        <taxon>Durusdinium</taxon>
    </lineage>
</organism>
<evidence type="ECO:0000313" key="1">
    <source>
        <dbReference type="EMBL" id="CAK9033537.1"/>
    </source>
</evidence>
<dbReference type="CDD" id="cd02440">
    <property type="entry name" value="AdoMet_MTases"/>
    <property type="match status" value="1"/>
</dbReference>
<dbReference type="Pfam" id="PF01170">
    <property type="entry name" value="UPF0020"/>
    <property type="match status" value="1"/>
</dbReference>
<accession>A0ABP0L2Y6</accession>
<dbReference type="InterPro" id="IPR002052">
    <property type="entry name" value="DNA_methylase_N6_adenine_CS"/>
</dbReference>